<sequence>MDRTLPPAWPVTLVEGPVALRPLRRRDRGTWEELRRRNAAWLERWEATSPTGGPPVSYRTYVRALDRQARAGVSLPFVIDLDGEMVGQLNVSSITRGSFCSATIGYWVSEHVAGRGVMPLAVAMATDHAWYEGGLHRIEINIRPENVPSLRVVEKLGFRDEGVRRRFLHIQGDWRDHRSFALTVEEVPGGLVRRWLEAGGAVR</sequence>
<protein>
    <submittedName>
        <fullName evidence="5">Ribosomal-protein-alanine N-acetyltransferase</fullName>
    </submittedName>
</protein>
<keyword evidence="6" id="KW-1185">Reference proteome</keyword>
<dbReference type="InterPro" id="IPR000182">
    <property type="entry name" value="GNAT_dom"/>
</dbReference>
<evidence type="ECO:0000256" key="1">
    <source>
        <dbReference type="ARBA" id="ARBA00022679"/>
    </source>
</evidence>
<keyword evidence="1 5" id="KW-0808">Transferase</keyword>
<organism evidence="5 6">
    <name type="scientific">Georgenia muralis</name>
    <dbReference type="NCBI Taxonomy" id="154117"/>
    <lineage>
        <taxon>Bacteria</taxon>
        <taxon>Bacillati</taxon>
        <taxon>Actinomycetota</taxon>
        <taxon>Actinomycetes</taxon>
        <taxon>Micrococcales</taxon>
        <taxon>Bogoriellaceae</taxon>
        <taxon>Georgenia</taxon>
    </lineage>
</organism>
<comment type="caution">
    <text evidence="5">The sequence shown here is derived from an EMBL/GenBank/DDBJ whole genome shotgun (WGS) entry which is preliminary data.</text>
</comment>
<dbReference type="RefSeq" id="WP_246005945.1">
    <property type="nucleotide sequence ID" value="NZ_RKRA01000001.1"/>
</dbReference>
<comment type="similarity">
    <text evidence="3">Belongs to the acetyltransferase family. RimJ subfamily.</text>
</comment>
<keyword evidence="2" id="KW-0012">Acyltransferase</keyword>
<name>A0A3N5A2P7_9MICO</name>
<evidence type="ECO:0000313" key="6">
    <source>
        <dbReference type="Proteomes" id="UP000280726"/>
    </source>
</evidence>
<gene>
    <name evidence="5" type="ORF">EDD32_0557</name>
</gene>
<evidence type="ECO:0000256" key="2">
    <source>
        <dbReference type="ARBA" id="ARBA00023315"/>
    </source>
</evidence>
<dbReference type="AlphaFoldDB" id="A0A3N5A2P7"/>
<dbReference type="SUPFAM" id="SSF55729">
    <property type="entry name" value="Acyl-CoA N-acyltransferases (Nat)"/>
    <property type="match status" value="1"/>
</dbReference>
<evidence type="ECO:0000256" key="3">
    <source>
        <dbReference type="ARBA" id="ARBA00038502"/>
    </source>
</evidence>
<dbReference type="GO" id="GO:0005737">
    <property type="term" value="C:cytoplasm"/>
    <property type="evidence" value="ECO:0007669"/>
    <property type="project" value="TreeGrafter"/>
</dbReference>
<dbReference type="Gene3D" id="3.40.630.30">
    <property type="match status" value="1"/>
</dbReference>
<dbReference type="Pfam" id="PF13302">
    <property type="entry name" value="Acetyltransf_3"/>
    <property type="match status" value="1"/>
</dbReference>
<proteinExistence type="inferred from homology"/>
<dbReference type="InterPro" id="IPR016181">
    <property type="entry name" value="Acyl_CoA_acyltransferase"/>
</dbReference>
<dbReference type="EMBL" id="RKRA01000001">
    <property type="protein sequence ID" value="RPF26131.1"/>
    <property type="molecule type" value="Genomic_DNA"/>
</dbReference>
<dbReference type="GO" id="GO:0008999">
    <property type="term" value="F:protein-N-terminal-alanine acetyltransferase activity"/>
    <property type="evidence" value="ECO:0007669"/>
    <property type="project" value="TreeGrafter"/>
</dbReference>
<dbReference type="PANTHER" id="PTHR43792">
    <property type="entry name" value="GNAT FAMILY, PUTATIVE (AFU_ORTHOLOGUE AFUA_3G00765)-RELATED-RELATED"/>
    <property type="match status" value="1"/>
</dbReference>
<dbReference type="InterPro" id="IPR051531">
    <property type="entry name" value="N-acetyltransferase"/>
</dbReference>
<feature type="domain" description="N-acetyltransferase" evidence="4">
    <location>
        <begin position="18"/>
        <end position="185"/>
    </location>
</feature>
<dbReference type="Proteomes" id="UP000280726">
    <property type="component" value="Unassembled WGS sequence"/>
</dbReference>
<evidence type="ECO:0000313" key="5">
    <source>
        <dbReference type="EMBL" id="RPF26131.1"/>
    </source>
</evidence>
<reference evidence="5 6" key="1">
    <citation type="submission" date="2018-11" db="EMBL/GenBank/DDBJ databases">
        <title>Sequencing the genomes of 1000 actinobacteria strains.</title>
        <authorList>
            <person name="Klenk H.-P."/>
        </authorList>
    </citation>
    <scope>NUCLEOTIDE SEQUENCE [LARGE SCALE GENOMIC DNA]</scope>
    <source>
        <strain evidence="5 6">DSM 14418</strain>
    </source>
</reference>
<dbReference type="PANTHER" id="PTHR43792:SF8">
    <property type="entry name" value="[RIBOSOMAL PROTEIN US5]-ALANINE N-ACETYLTRANSFERASE"/>
    <property type="match status" value="1"/>
</dbReference>
<dbReference type="PROSITE" id="PS51186">
    <property type="entry name" value="GNAT"/>
    <property type="match status" value="1"/>
</dbReference>
<evidence type="ECO:0000259" key="4">
    <source>
        <dbReference type="PROSITE" id="PS51186"/>
    </source>
</evidence>
<accession>A0A3N5A2P7</accession>